<proteinExistence type="inferred from homology"/>
<evidence type="ECO:0000256" key="4">
    <source>
        <dbReference type="ARBA" id="ARBA00022857"/>
    </source>
</evidence>
<keyword evidence="7" id="KW-0503">Monooxygenase</keyword>
<dbReference type="Pfam" id="PF00743">
    <property type="entry name" value="FMO-like"/>
    <property type="match status" value="1"/>
</dbReference>
<dbReference type="AlphaFoldDB" id="Q84H88"/>
<dbReference type="InterPro" id="IPR036188">
    <property type="entry name" value="FAD/NAD-bd_sf"/>
</dbReference>
<evidence type="ECO:0000256" key="6">
    <source>
        <dbReference type="SAM" id="MobiDB-lite"/>
    </source>
</evidence>
<protein>
    <submittedName>
        <fullName evidence="7">Cyclohexanone monooxygenase</fullName>
    </submittedName>
</protein>
<gene>
    <name evidence="7" type="primary">chnB</name>
</gene>
<feature type="compositionally biased region" description="Polar residues" evidence="6">
    <location>
        <begin position="14"/>
        <end position="30"/>
    </location>
</feature>
<dbReference type="GO" id="GO:0004499">
    <property type="term" value="F:N,N-dimethylaniline monooxygenase activity"/>
    <property type="evidence" value="ECO:0007669"/>
    <property type="project" value="InterPro"/>
</dbReference>
<dbReference type="GO" id="GO:0050661">
    <property type="term" value="F:NADP binding"/>
    <property type="evidence" value="ECO:0007669"/>
    <property type="project" value="InterPro"/>
</dbReference>
<sequence>MSTRSWPGGPPSWHRSSTSSRPGTGNNPATLRSHTIHYFVPCIRTTKEFAMTAQNTFQTVDAVVIGAGFGGIYAVHKLHNEQGLTVVGFDKADGPGGTWYWNRYPGALSDTESHVYRFSFDKGLLQDGTWKHTYITQPEILEYLEDVVDRFDLRRHFRFGTEVKSATYLEDEGLWEVTTGGGAVYRAKYVINAVGLLSAINFPNLPGIDTFEGETIHTAAWPQGKSLAGRRVGVIGTGSTGQQVITALAPEVEHLTVFVRTPQYSVPVGKRPVTTQQIDEIKADYDNIWAQVKRSGVAFGFEESTVPAMSVTEEERRQVYEKAWEYGGGFRFMFETFSDIATDEEANETAASFIRNKIVETIKDPETARKLTPTGLFARRPLCDDGYFQVFNRPNVEAVAIKENPIREVTAKGVVTEDGVLHELDVIVFATGFDAVDGNYRRMEISGRDGVNINDHWDGQPTSYLGVSTAKFPNWFMVLGPNGPFTNLPPSIETQVEWISDTVAYAEENGIRAIEPTPEAEAEWTETCTQIANMTVFTKVDSWIFGANVPGKKPSVLFYLGGLGNYRGVLDDVTANGYRGFELKSEAAVAA</sequence>
<dbReference type="PANTHER" id="PTHR43098:SF5">
    <property type="entry name" value="DUAL-FUNCTIONAL MONOOXYGENASE_METHYLTRANSFERASE PSOF"/>
    <property type="match status" value="1"/>
</dbReference>
<name>Q84H88_9MICC</name>
<dbReference type="InterPro" id="IPR020946">
    <property type="entry name" value="Flavin_mOase-like"/>
</dbReference>
<dbReference type="InterPro" id="IPR050775">
    <property type="entry name" value="FAD-binding_Monooxygenases"/>
</dbReference>
<keyword evidence="3" id="KW-0274">FAD</keyword>
<dbReference type="PANTHER" id="PTHR43098">
    <property type="entry name" value="L-ORNITHINE N(5)-MONOOXYGENASE-RELATED"/>
    <property type="match status" value="1"/>
</dbReference>
<organism evidence="7">
    <name type="scientific">Arthrobacter sp. BP2</name>
    <dbReference type="NCBI Taxonomy" id="209589"/>
    <lineage>
        <taxon>Bacteria</taxon>
        <taxon>Bacillati</taxon>
        <taxon>Actinomycetota</taxon>
        <taxon>Actinomycetes</taxon>
        <taxon>Micrococcales</taxon>
        <taxon>Micrococcaceae</taxon>
        <taxon>Arthrobacter</taxon>
    </lineage>
</organism>
<dbReference type="BRENDA" id="1.14.13.22">
    <property type="organism ID" value="457"/>
</dbReference>
<evidence type="ECO:0000256" key="3">
    <source>
        <dbReference type="ARBA" id="ARBA00022827"/>
    </source>
</evidence>
<reference evidence="7" key="1">
    <citation type="journal article" date="2003" name="Appl. Environ. Microbiol.">
        <title>mRNA differential display in a microbial enrichment culture: simultaneous identification of three cyclohexanone monooxygenases from three species.</title>
        <authorList>
            <person name="Brzostowicz P.C."/>
            <person name="Walters D.M."/>
            <person name="Thomas S.M."/>
            <person name="Nagarajan V."/>
            <person name="Rouviere P.E."/>
        </authorList>
    </citation>
    <scope>NUCLEOTIDE SEQUENCE</scope>
</reference>
<evidence type="ECO:0000256" key="1">
    <source>
        <dbReference type="ARBA" id="ARBA00010139"/>
    </source>
</evidence>
<keyword evidence="2" id="KW-0285">Flavoprotein</keyword>
<evidence type="ECO:0000256" key="2">
    <source>
        <dbReference type="ARBA" id="ARBA00022630"/>
    </source>
</evidence>
<dbReference type="EMBL" id="AY123972">
    <property type="protein sequence ID" value="AAN37479.1"/>
    <property type="molecule type" value="Genomic_DNA"/>
</dbReference>
<accession>Q84H88</accession>
<evidence type="ECO:0000256" key="5">
    <source>
        <dbReference type="ARBA" id="ARBA00023002"/>
    </source>
</evidence>
<evidence type="ECO:0000313" key="7">
    <source>
        <dbReference type="EMBL" id="AAN37479.1"/>
    </source>
</evidence>
<dbReference type="SUPFAM" id="SSF51905">
    <property type="entry name" value="FAD/NAD(P)-binding domain"/>
    <property type="match status" value="2"/>
</dbReference>
<dbReference type="GO" id="GO:0050660">
    <property type="term" value="F:flavin adenine dinucleotide binding"/>
    <property type="evidence" value="ECO:0007669"/>
    <property type="project" value="InterPro"/>
</dbReference>
<keyword evidence="5" id="KW-0560">Oxidoreductase</keyword>
<comment type="similarity">
    <text evidence="1">Belongs to the FAD-binding monooxygenase family.</text>
</comment>
<feature type="region of interest" description="Disordered" evidence="6">
    <location>
        <begin position="1"/>
        <end position="30"/>
    </location>
</feature>
<dbReference type="Gene3D" id="3.50.50.60">
    <property type="entry name" value="FAD/NAD(P)-binding domain"/>
    <property type="match status" value="2"/>
</dbReference>
<keyword evidence="4" id="KW-0521">NADP</keyword>